<dbReference type="EMBL" id="AAVO02000028">
    <property type="protein sequence ID" value="EDM85554.1"/>
    <property type="molecule type" value="Genomic_DNA"/>
</dbReference>
<name>A5ZXV5_9FIRM</name>
<evidence type="ECO:0000313" key="2">
    <source>
        <dbReference type="EMBL" id="EDM85554.1"/>
    </source>
</evidence>
<feature type="transmembrane region" description="Helical" evidence="1">
    <location>
        <begin position="196"/>
        <end position="220"/>
    </location>
</feature>
<comment type="caution">
    <text evidence="2">The sequence shown here is derived from an EMBL/GenBank/DDBJ whole genome shotgun (WGS) entry which is preliminary data.</text>
</comment>
<dbReference type="AlphaFoldDB" id="A5ZXV5"/>
<evidence type="ECO:0000256" key="1">
    <source>
        <dbReference type="SAM" id="Phobius"/>
    </source>
</evidence>
<dbReference type="RefSeq" id="WP_005425244.1">
    <property type="nucleotide sequence ID" value="NZ_DS264317.1"/>
</dbReference>
<gene>
    <name evidence="2" type="ORF">RUMOBE_03861</name>
</gene>
<organism evidence="2 3">
    <name type="scientific">Blautia obeum ATCC 29174</name>
    <dbReference type="NCBI Taxonomy" id="411459"/>
    <lineage>
        <taxon>Bacteria</taxon>
        <taxon>Bacillati</taxon>
        <taxon>Bacillota</taxon>
        <taxon>Clostridia</taxon>
        <taxon>Lachnospirales</taxon>
        <taxon>Lachnospiraceae</taxon>
        <taxon>Blautia</taxon>
    </lineage>
</organism>
<keyword evidence="1" id="KW-0472">Membrane</keyword>
<reference evidence="2 3" key="1">
    <citation type="submission" date="2007-03" db="EMBL/GenBank/DDBJ databases">
        <authorList>
            <person name="Fulton L."/>
            <person name="Clifton S."/>
            <person name="Fulton B."/>
            <person name="Xu J."/>
            <person name="Minx P."/>
            <person name="Pepin K.H."/>
            <person name="Johnson M."/>
            <person name="Thiruvilangam P."/>
            <person name="Bhonagiri V."/>
            <person name="Nash W.E."/>
            <person name="Mardis E.R."/>
            <person name="Wilson R.K."/>
        </authorList>
    </citation>
    <scope>NUCLEOTIDE SEQUENCE [LARGE SCALE GENOMIC DNA]</scope>
    <source>
        <strain evidence="2 3">ATCC 29174</strain>
    </source>
</reference>
<reference evidence="2 3" key="2">
    <citation type="submission" date="2007-04" db="EMBL/GenBank/DDBJ databases">
        <title>Draft genome sequence of Ruminococcus obeum (ATCC 29174).</title>
        <authorList>
            <person name="Sudarsanam P."/>
            <person name="Ley R."/>
            <person name="Guruge J."/>
            <person name="Turnbaugh P.J."/>
            <person name="Mahowald M."/>
            <person name="Liep D."/>
            <person name="Gordon J."/>
        </authorList>
    </citation>
    <scope>NUCLEOTIDE SEQUENCE [LARGE SCALE GENOMIC DNA]</scope>
    <source>
        <strain evidence="2 3">ATCC 29174</strain>
    </source>
</reference>
<feature type="transmembrane region" description="Helical" evidence="1">
    <location>
        <begin position="226"/>
        <end position="246"/>
    </location>
</feature>
<dbReference type="HOGENOM" id="CLU_1048328_0_0_9"/>
<protein>
    <submittedName>
        <fullName evidence="2">Uncharacterized protein</fullName>
    </submittedName>
</protein>
<dbReference type="eggNOG" id="COG2206">
    <property type="taxonomic scope" value="Bacteria"/>
</dbReference>
<dbReference type="Proteomes" id="UP000006002">
    <property type="component" value="Unassembled WGS sequence"/>
</dbReference>
<feature type="transmembrane region" description="Helical" evidence="1">
    <location>
        <begin position="135"/>
        <end position="151"/>
    </location>
</feature>
<accession>A5ZXV5</accession>
<keyword evidence="1" id="KW-1133">Transmembrane helix</keyword>
<feature type="transmembrane region" description="Helical" evidence="1">
    <location>
        <begin position="106"/>
        <end position="128"/>
    </location>
</feature>
<evidence type="ECO:0000313" key="3">
    <source>
        <dbReference type="Proteomes" id="UP000006002"/>
    </source>
</evidence>
<keyword evidence="1" id="KW-0812">Transmembrane</keyword>
<proteinExistence type="predicted"/>
<sequence>MTILTRLPEDYHENTLAIRSSLQSVRFYVDGELRMEYDTSGTRLVGKNSASCYVFCPTSEDDAGKEVRIELTTNTAKYSGVVNTVYCGDEAAIWGYLFQTYGLETVIALFLLFAGIITIIFGFSLGIAYQTKFDMEYLGWCVFMAAIWMLGESKMRQLFFPNPSALATLCFVMIMLSPIAIGYYMDTLQKGRYRKVFGVVESIAFLNALICSALHILGIADYIETLPVAHVILAGSVLIGFITMVCDLKRGYVSEKYTFSVLYWQ</sequence>
<feature type="transmembrane region" description="Helical" evidence="1">
    <location>
        <begin position="163"/>
        <end position="184"/>
    </location>
</feature>